<name>A0A6P1E1A8_LENHI</name>
<dbReference type="InterPro" id="IPR000055">
    <property type="entry name" value="Restrct_endonuc_typeI_TRD"/>
</dbReference>
<comment type="similarity">
    <text evidence="1">Belongs to the type-I restriction system S methylase family.</text>
</comment>
<dbReference type="Gene3D" id="3.90.220.20">
    <property type="entry name" value="DNA methylase specificity domains"/>
    <property type="match status" value="1"/>
</dbReference>
<proteinExistence type="inferred from homology"/>
<dbReference type="InterPro" id="IPR052021">
    <property type="entry name" value="Type-I_RS_S_subunit"/>
</dbReference>
<dbReference type="CDD" id="cd17256">
    <property type="entry name" value="RMtype1_S_EcoJA65PI-TRD1-CR1_like"/>
    <property type="match status" value="1"/>
</dbReference>
<sequence length="192" mass="21748">MKNITSKIGSGKTPLGGKKEYEQKNGVLFLRSQNINNNRIDLNNVAYISSKTDEEMISSSINYNDVLLNITGASIGRSAVYRLVRHANVNQHVCIIRLVDGYDSDFLQLFLSSYYGQIQIFRNQAGGGREGLNFFQIGEMTFKFPTLNEQKRFSEFFIDIQNTIAANQGKRLQIKNALLSCQALFLTRFTLN</sequence>
<dbReference type="GO" id="GO:0003677">
    <property type="term" value="F:DNA binding"/>
    <property type="evidence" value="ECO:0007669"/>
    <property type="project" value="UniProtKB-KW"/>
</dbReference>
<evidence type="ECO:0000259" key="4">
    <source>
        <dbReference type="Pfam" id="PF01420"/>
    </source>
</evidence>
<gene>
    <name evidence="5" type="ORF">GQR93_02035</name>
</gene>
<dbReference type="PANTHER" id="PTHR30408">
    <property type="entry name" value="TYPE-1 RESTRICTION ENZYME ECOKI SPECIFICITY PROTEIN"/>
    <property type="match status" value="1"/>
</dbReference>
<evidence type="ECO:0000313" key="6">
    <source>
        <dbReference type="Proteomes" id="UP000465035"/>
    </source>
</evidence>
<dbReference type="PANTHER" id="PTHR30408:SF12">
    <property type="entry name" value="TYPE I RESTRICTION ENZYME MJAVIII SPECIFICITY SUBUNIT"/>
    <property type="match status" value="1"/>
</dbReference>
<keyword evidence="5" id="KW-0378">Hydrolase</keyword>
<dbReference type="Proteomes" id="UP000465035">
    <property type="component" value="Chromosome"/>
</dbReference>
<evidence type="ECO:0000256" key="1">
    <source>
        <dbReference type="ARBA" id="ARBA00010923"/>
    </source>
</evidence>
<keyword evidence="2" id="KW-0680">Restriction system</keyword>
<evidence type="ECO:0000256" key="2">
    <source>
        <dbReference type="ARBA" id="ARBA00022747"/>
    </source>
</evidence>
<keyword evidence="3" id="KW-0238">DNA-binding</keyword>
<dbReference type="EMBL" id="CP047121">
    <property type="protein sequence ID" value="QHB51086.1"/>
    <property type="molecule type" value="Genomic_DNA"/>
</dbReference>
<feature type="domain" description="Type I restriction modification DNA specificity" evidence="4">
    <location>
        <begin position="8"/>
        <end position="175"/>
    </location>
</feature>
<dbReference type="REBASE" id="370796">
    <property type="entry name" value="S3.LhiFLUBORF2005P"/>
</dbReference>
<keyword evidence="5" id="KW-0540">Nuclease</keyword>
<evidence type="ECO:0000313" key="5">
    <source>
        <dbReference type="EMBL" id="QHB51086.1"/>
    </source>
</evidence>
<dbReference type="SUPFAM" id="SSF116734">
    <property type="entry name" value="DNA methylase specificity domain"/>
    <property type="match status" value="1"/>
</dbReference>
<protein>
    <submittedName>
        <fullName evidence="5">Restriction endonuclease subunit S</fullName>
    </submittedName>
</protein>
<dbReference type="GO" id="GO:0009307">
    <property type="term" value="P:DNA restriction-modification system"/>
    <property type="evidence" value="ECO:0007669"/>
    <property type="project" value="UniProtKB-KW"/>
</dbReference>
<dbReference type="AlphaFoldDB" id="A0A6P1E1A8"/>
<keyword evidence="5" id="KW-0255">Endonuclease</keyword>
<accession>A0A6P1E1A8</accession>
<dbReference type="Pfam" id="PF01420">
    <property type="entry name" value="Methylase_S"/>
    <property type="match status" value="1"/>
</dbReference>
<reference evidence="5 6" key="1">
    <citation type="submission" date="2019-12" db="EMBL/GenBank/DDBJ databases">
        <title>Lactobacillus hilgardii FLUB.</title>
        <authorList>
            <person name="Gustaw K."/>
        </authorList>
    </citation>
    <scope>NUCLEOTIDE SEQUENCE [LARGE SCALE GENOMIC DNA]</scope>
    <source>
        <strain evidence="5 6">FLUB</strain>
    </source>
</reference>
<organism evidence="5 6">
    <name type="scientific">Lentilactobacillus hilgardii</name>
    <name type="common">Lactobacillus hilgardii</name>
    <dbReference type="NCBI Taxonomy" id="1588"/>
    <lineage>
        <taxon>Bacteria</taxon>
        <taxon>Bacillati</taxon>
        <taxon>Bacillota</taxon>
        <taxon>Bacilli</taxon>
        <taxon>Lactobacillales</taxon>
        <taxon>Lactobacillaceae</taxon>
        <taxon>Lentilactobacillus</taxon>
    </lineage>
</organism>
<evidence type="ECO:0000256" key="3">
    <source>
        <dbReference type="ARBA" id="ARBA00023125"/>
    </source>
</evidence>
<dbReference type="GO" id="GO:0004519">
    <property type="term" value="F:endonuclease activity"/>
    <property type="evidence" value="ECO:0007669"/>
    <property type="project" value="UniProtKB-KW"/>
</dbReference>
<dbReference type="InterPro" id="IPR044946">
    <property type="entry name" value="Restrct_endonuc_typeI_TRD_sf"/>
</dbReference>